<dbReference type="EMBL" id="CP147846">
    <property type="protein sequence ID" value="WXG70667.1"/>
    <property type="molecule type" value="Genomic_DNA"/>
</dbReference>
<dbReference type="PANTHER" id="PTHR43546">
    <property type="entry name" value="UPF0173 METAL-DEPENDENT HYDROLASE MJ1163-RELATED"/>
    <property type="match status" value="1"/>
</dbReference>
<dbReference type="InterPro" id="IPR036866">
    <property type="entry name" value="RibonucZ/Hydroxyglut_hydro"/>
</dbReference>
<sequence length="298" mass="31984">MTNMAAEIAARTAYSMPSRHAIVASPVAERVCSISGMVDPMAEGRRKPGSVVWWGHATVEIHLDGVTVLTDPVLTRRVAHLVRRRGGCPPIEVHSPDAVLLSHLHSDHTHLPSLAKVSPTTPIVLPRGASRRFGSLRKLGNPLIEISVGESVDVGTLGITAVPADHDGRRWRHGPRDVDALGYVIEGSSIVYFAGDTAMFDAMAEWVPRCDLALLPVGGWGPTLGDGHMNARDAARAASAMHAGMSIPIHHGTLWPVGLDRFRPHLFHEPGADFVVEASSLDVPATLLDPGEPWQMSD</sequence>
<gene>
    <name evidence="2" type="ORF">WDS16_09320</name>
</gene>
<dbReference type="SUPFAM" id="SSF56281">
    <property type="entry name" value="Metallo-hydrolase/oxidoreductase"/>
    <property type="match status" value="1"/>
</dbReference>
<evidence type="ECO:0000313" key="3">
    <source>
        <dbReference type="Proteomes" id="UP001432000"/>
    </source>
</evidence>
<feature type="domain" description="Metallo-beta-lactamase" evidence="1">
    <location>
        <begin position="67"/>
        <end position="251"/>
    </location>
</feature>
<proteinExistence type="predicted"/>
<dbReference type="Gene3D" id="3.60.15.10">
    <property type="entry name" value="Ribonuclease Z/Hydroxyacylglutathione hydrolase-like"/>
    <property type="match status" value="1"/>
</dbReference>
<dbReference type="Proteomes" id="UP001432000">
    <property type="component" value="Chromosome"/>
</dbReference>
<protein>
    <submittedName>
        <fullName evidence="2">MBL fold metallo-hydrolase</fullName>
    </submittedName>
</protein>
<accession>A0ABZ2PN99</accession>
<name>A0ABZ2PN99_9NOCA</name>
<reference evidence="2 3" key="1">
    <citation type="submission" date="2024-03" db="EMBL/GenBank/DDBJ databases">
        <title>Natural products discovery in diverse microorganisms through a two-stage MS feature dereplication strategy.</title>
        <authorList>
            <person name="Zhang R."/>
        </authorList>
    </citation>
    <scope>NUCLEOTIDE SEQUENCE [LARGE SCALE GENOMIC DNA]</scope>
    <source>
        <strain evidence="2 3">18930</strain>
    </source>
</reference>
<evidence type="ECO:0000259" key="1">
    <source>
        <dbReference type="Pfam" id="PF12706"/>
    </source>
</evidence>
<dbReference type="InterPro" id="IPR001279">
    <property type="entry name" value="Metallo-B-lactamas"/>
</dbReference>
<organism evidence="2 3">
    <name type="scientific">Rhodococcus sovatensis</name>
    <dbReference type="NCBI Taxonomy" id="1805840"/>
    <lineage>
        <taxon>Bacteria</taxon>
        <taxon>Bacillati</taxon>
        <taxon>Actinomycetota</taxon>
        <taxon>Actinomycetes</taxon>
        <taxon>Mycobacteriales</taxon>
        <taxon>Nocardiaceae</taxon>
        <taxon>Rhodococcus</taxon>
    </lineage>
</organism>
<keyword evidence="3" id="KW-1185">Reference proteome</keyword>
<evidence type="ECO:0000313" key="2">
    <source>
        <dbReference type="EMBL" id="WXG70667.1"/>
    </source>
</evidence>
<dbReference type="InterPro" id="IPR050114">
    <property type="entry name" value="UPF0173_UPF0282_UlaG_hydrolase"/>
</dbReference>
<dbReference type="RefSeq" id="WP_338892218.1">
    <property type="nucleotide sequence ID" value="NZ_CP147846.1"/>
</dbReference>
<dbReference type="Pfam" id="PF12706">
    <property type="entry name" value="Lactamase_B_2"/>
    <property type="match status" value="1"/>
</dbReference>